<dbReference type="Bgee" id="ENSBTAG00000006624">
    <property type="expression patterns" value="Expressed in semen and 14 other cell types or tissues"/>
</dbReference>
<feature type="domain" description="Amino acid transporter transmembrane" evidence="7">
    <location>
        <begin position="43"/>
        <end position="451"/>
    </location>
</feature>
<feature type="region of interest" description="Disordered" evidence="5">
    <location>
        <begin position="1"/>
        <end position="33"/>
    </location>
</feature>
<keyword evidence="3 6" id="KW-1133">Transmembrane helix</keyword>
<dbReference type="AlphaFoldDB" id="F1MEI6"/>
<reference evidence="8" key="3">
    <citation type="submission" date="2025-09" db="UniProtKB">
        <authorList>
            <consortium name="Ensembl"/>
        </authorList>
    </citation>
    <scope>IDENTIFICATION</scope>
    <source>
        <strain evidence="8">Hereford</strain>
    </source>
</reference>
<evidence type="ECO:0000259" key="7">
    <source>
        <dbReference type="Pfam" id="PF01490"/>
    </source>
</evidence>
<feature type="transmembrane region" description="Helical" evidence="6">
    <location>
        <begin position="395"/>
        <end position="418"/>
    </location>
</feature>
<feature type="compositionally biased region" description="Low complexity" evidence="5">
    <location>
        <begin position="20"/>
        <end position="31"/>
    </location>
</feature>
<reference evidence="8" key="2">
    <citation type="submission" date="2025-08" db="UniProtKB">
        <authorList>
            <consortium name="Ensembl"/>
        </authorList>
    </citation>
    <scope>IDENTIFICATION</scope>
    <source>
        <strain evidence="8">Hereford</strain>
    </source>
</reference>
<dbReference type="PANTHER" id="PTHR22950">
    <property type="entry name" value="AMINO ACID TRANSPORTER"/>
    <property type="match status" value="1"/>
</dbReference>
<dbReference type="PaxDb" id="9913-ENSBTAP00000008692"/>
<feature type="transmembrane region" description="Helical" evidence="6">
    <location>
        <begin position="74"/>
        <end position="97"/>
    </location>
</feature>
<protein>
    <submittedName>
        <fullName evidence="8">Solute carrier family 36 member 3</fullName>
    </submittedName>
</protein>
<feature type="transmembrane region" description="Helical" evidence="6">
    <location>
        <begin position="214"/>
        <end position="235"/>
    </location>
</feature>
<reference evidence="8" key="1">
    <citation type="submission" date="2018-03" db="EMBL/GenBank/DDBJ databases">
        <title>ARS-UCD1.2.</title>
        <authorList>
            <person name="Rosen B.D."/>
            <person name="Bickhart D.M."/>
            <person name="Koren S."/>
            <person name="Schnabel R.D."/>
            <person name="Hall R."/>
            <person name="Zimin A."/>
            <person name="Dreischer C."/>
            <person name="Schultheiss S."/>
            <person name="Schroeder S.G."/>
            <person name="Elsik C.G."/>
            <person name="Couldrey C."/>
            <person name="Liu G.E."/>
            <person name="Van Tassell C.P."/>
            <person name="Phillippy A.M."/>
            <person name="Smith T.P.L."/>
            <person name="Medrano J.F."/>
        </authorList>
    </citation>
    <scope>NUCLEOTIDE SEQUENCE [LARGE SCALE GENOMIC DNA]</scope>
    <source>
        <strain evidence="8">Hereford</strain>
    </source>
</reference>
<dbReference type="GeneTree" id="ENSGT00940000162406"/>
<keyword evidence="9" id="KW-1185">Reference proteome</keyword>
<evidence type="ECO:0000256" key="2">
    <source>
        <dbReference type="ARBA" id="ARBA00022692"/>
    </source>
</evidence>
<evidence type="ECO:0000313" key="10">
    <source>
        <dbReference type="VGNC" id="VGNC:34840"/>
    </source>
</evidence>
<gene>
    <name evidence="8 10" type="primary">SLC36A3</name>
</gene>
<name>F1MEI6_BOVIN</name>
<dbReference type="PANTHER" id="PTHR22950:SF258">
    <property type="entry name" value="PROTON-COUPLED AMINO ACID TRANSPORTER 3"/>
    <property type="match status" value="1"/>
</dbReference>
<dbReference type="Ensembl" id="ENSBTAT00000008692.6">
    <property type="protein sequence ID" value="ENSBTAP00000008692.6"/>
    <property type="gene ID" value="ENSBTAG00000006624.6"/>
</dbReference>
<dbReference type="VGNC" id="VGNC:34840">
    <property type="gene designation" value="SLC36A3"/>
</dbReference>
<evidence type="ECO:0000256" key="5">
    <source>
        <dbReference type="SAM" id="MobiDB-lite"/>
    </source>
</evidence>
<evidence type="ECO:0000313" key="8">
    <source>
        <dbReference type="Ensembl" id="ENSBTAP00000008692.6"/>
    </source>
</evidence>
<dbReference type="Proteomes" id="UP000009136">
    <property type="component" value="Chromosome 7"/>
</dbReference>
<dbReference type="VEuPathDB" id="HostDB:ENSBTAG00000006624"/>
<dbReference type="GO" id="GO:0016020">
    <property type="term" value="C:membrane"/>
    <property type="evidence" value="ECO:0007669"/>
    <property type="project" value="UniProtKB-SubCell"/>
</dbReference>
<dbReference type="InterPro" id="IPR013057">
    <property type="entry name" value="AA_transpt_TM"/>
</dbReference>
<evidence type="ECO:0000256" key="1">
    <source>
        <dbReference type="ARBA" id="ARBA00004141"/>
    </source>
</evidence>
<feature type="transmembrane region" description="Helical" evidence="6">
    <location>
        <begin position="366"/>
        <end position="389"/>
    </location>
</feature>
<feature type="transmembrane region" description="Helical" evidence="6">
    <location>
        <begin position="190"/>
        <end position="207"/>
    </location>
</feature>
<sequence length="471" mass="52401">ISLLARDNTSKPKSLDDGSKSLSESSSSITSERIHPAEEANGLSMMQTLIHLLKCNIGTGLLGLPLAMKNAGLLVGPFSLLAIGILTVHCMVILLNCAHHLSQRLQKTFVNYGEAMMYSLETCPNAWLRTHSVWGRYTVSFLLITTQLGFCSVYFMFMADNLQQMVEEVHVTSKTCEPRKILVLTPNVDIRFYMLTILPFLILLVFIQNLRVLSIFSTLANITTLGSMALIFQYIMQEIPDPRNLPLMASWKTFLLFFGTAIFTFEGVGMVLPLKNQMKHPQQFSFVLYWGMSLVIVLYICLGTLGYMKFGSNTQASITLNLPNCWLYQSVKLMYSIGIFFTYALQFHVPAEIIIPVIISQVSETWALFADLSVRTALVCLTCVSAILIPRLDLVISLVGSVSSSALALIIPPFLELITFYPEDMNCITIVKDIMISILGLLGCVFGTYQALYELTQPINHSVANSTGVYA</sequence>
<dbReference type="eggNOG" id="KOG1304">
    <property type="taxonomic scope" value="Eukaryota"/>
</dbReference>
<dbReference type="Pfam" id="PF01490">
    <property type="entry name" value="Aa_trans"/>
    <property type="match status" value="1"/>
</dbReference>
<feature type="transmembrane region" description="Helical" evidence="6">
    <location>
        <begin position="430"/>
        <end position="452"/>
    </location>
</feature>
<accession>F1MEI6</accession>
<proteinExistence type="predicted"/>
<feature type="transmembrane region" description="Helical" evidence="6">
    <location>
        <begin position="255"/>
        <end position="274"/>
    </location>
</feature>
<evidence type="ECO:0000256" key="4">
    <source>
        <dbReference type="ARBA" id="ARBA00023136"/>
    </source>
</evidence>
<evidence type="ECO:0000256" key="6">
    <source>
        <dbReference type="SAM" id="Phobius"/>
    </source>
</evidence>
<organism evidence="8 9">
    <name type="scientific">Bos taurus</name>
    <name type="common">Bovine</name>
    <dbReference type="NCBI Taxonomy" id="9913"/>
    <lineage>
        <taxon>Eukaryota</taxon>
        <taxon>Metazoa</taxon>
        <taxon>Chordata</taxon>
        <taxon>Craniata</taxon>
        <taxon>Vertebrata</taxon>
        <taxon>Euteleostomi</taxon>
        <taxon>Mammalia</taxon>
        <taxon>Eutheria</taxon>
        <taxon>Laurasiatheria</taxon>
        <taxon>Artiodactyla</taxon>
        <taxon>Ruminantia</taxon>
        <taxon>Pecora</taxon>
        <taxon>Bovidae</taxon>
        <taxon>Bovinae</taxon>
        <taxon>Bos</taxon>
    </lineage>
</organism>
<comment type="subcellular location">
    <subcellularLocation>
        <location evidence="1">Membrane</location>
        <topology evidence="1">Multi-pass membrane protein</topology>
    </subcellularLocation>
</comment>
<feature type="compositionally biased region" description="Basic and acidic residues" evidence="5">
    <location>
        <begin position="8"/>
        <end position="19"/>
    </location>
</feature>
<evidence type="ECO:0000313" key="9">
    <source>
        <dbReference type="Proteomes" id="UP000009136"/>
    </source>
</evidence>
<keyword evidence="2 6" id="KW-0812">Transmembrane</keyword>
<feature type="transmembrane region" description="Helical" evidence="6">
    <location>
        <begin position="286"/>
        <end position="306"/>
    </location>
</feature>
<dbReference type="OrthoDB" id="1684102at2759"/>
<keyword evidence="4 6" id="KW-0472">Membrane</keyword>
<dbReference type="HOGENOM" id="CLU_009646_0_2_1"/>
<feature type="transmembrane region" description="Helical" evidence="6">
    <location>
        <begin position="137"/>
        <end position="157"/>
    </location>
</feature>
<evidence type="ECO:0000256" key="3">
    <source>
        <dbReference type="ARBA" id="ARBA00022989"/>
    </source>
</evidence>